<feature type="region of interest" description="Disordered" evidence="1">
    <location>
        <begin position="160"/>
        <end position="187"/>
    </location>
</feature>
<comment type="caution">
    <text evidence="2">The sequence shown here is derived from an EMBL/GenBank/DDBJ whole genome shotgun (WGS) entry which is preliminary data.</text>
</comment>
<proteinExistence type="predicted"/>
<dbReference type="EMBL" id="JAPDRK010000008">
    <property type="protein sequence ID" value="KAJ9609524.1"/>
    <property type="molecule type" value="Genomic_DNA"/>
</dbReference>
<protein>
    <submittedName>
        <fullName evidence="2">Uncharacterized protein</fullName>
    </submittedName>
</protein>
<feature type="region of interest" description="Disordered" evidence="1">
    <location>
        <begin position="51"/>
        <end position="76"/>
    </location>
</feature>
<keyword evidence="3" id="KW-1185">Reference proteome</keyword>
<gene>
    <name evidence="2" type="ORF">H2200_005851</name>
</gene>
<sequence length="187" mass="21178">MSTADPQPPQCVGHNYVTIDLIPMDLNMTTSLLQDAIAEIRKMIANLKSHDRLEADESGSEPPSKKRKAKKGKQSIGIREQVSEVLNKITHTEDWSGQRSIQSLIREHGKEWARKWGHPNGVMHDMLRVYPECRYEITRDRSKHDTVFNSIDTFRSVSSTLRNEGQKAATRQAAKEAEKTAKAKNPS</sequence>
<dbReference type="AlphaFoldDB" id="A0AA39CIJ9"/>
<dbReference type="Proteomes" id="UP001172673">
    <property type="component" value="Unassembled WGS sequence"/>
</dbReference>
<organism evidence="2 3">
    <name type="scientific">Cladophialophora chaetospira</name>
    <dbReference type="NCBI Taxonomy" id="386627"/>
    <lineage>
        <taxon>Eukaryota</taxon>
        <taxon>Fungi</taxon>
        <taxon>Dikarya</taxon>
        <taxon>Ascomycota</taxon>
        <taxon>Pezizomycotina</taxon>
        <taxon>Eurotiomycetes</taxon>
        <taxon>Chaetothyriomycetidae</taxon>
        <taxon>Chaetothyriales</taxon>
        <taxon>Herpotrichiellaceae</taxon>
        <taxon>Cladophialophora</taxon>
    </lineage>
</organism>
<name>A0AA39CIJ9_9EURO</name>
<evidence type="ECO:0000313" key="2">
    <source>
        <dbReference type="EMBL" id="KAJ9609524.1"/>
    </source>
</evidence>
<accession>A0AA39CIJ9</accession>
<evidence type="ECO:0000313" key="3">
    <source>
        <dbReference type="Proteomes" id="UP001172673"/>
    </source>
</evidence>
<evidence type="ECO:0000256" key="1">
    <source>
        <dbReference type="SAM" id="MobiDB-lite"/>
    </source>
</evidence>
<reference evidence="2" key="1">
    <citation type="submission" date="2022-10" db="EMBL/GenBank/DDBJ databases">
        <title>Culturing micro-colonial fungi from biological soil crusts in the Mojave desert and describing Neophaeococcomyces mojavensis, and introducing the new genera and species Taxawa tesnikishii.</title>
        <authorList>
            <person name="Kurbessoian T."/>
            <person name="Stajich J.E."/>
        </authorList>
    </citation>
    <scope>NUCLEOTIDE SEQUENCE</scope>
    <source>
        <strain evidence="2">TK_41</strain>
    </source>
</reference>